<dbReference type="Gene3D" id="3.90.1510.10">
    <property type="entry name" value="Glycerate kinase, domain 2"/>
    <property type="match status" value="1"/>
</dbReference>
<dbReference type="GO" id="GO:0031388">
    <property type="term" value="P:organic acid phosphorylation"/>
    <property type="evidence" value="ECO:0007669"/>
    <property type="project" value="InterPro"/>
</dbReference>
<keyword evidence="3 4" id="KW-0418">Kinase</keyword>
<dbReference type="InterPro" id="IPR036129">
    <property type="entry name" value="Glycerate_kinase_sf"/>
</dbReference>
<dbReference type="RefSeq" id="WP_093183879.1">
    <property type="nucleotide sequence ID" value="NZ_FMYH01000005.1"/>
</dbReference>
<accession>A0A1G6RBF6</accession>
<dbReference type="PANTHER" id="PTHR21599:SF0">
    <property type="entry name" value="GLYCERATE KINASE"/>
    <property type="match status" value="1"/>
</dbReference>
<evidence type="ECO:0000256" key="3">
    <source>
        <dbReference type="ARBA" id="ARBA00022777"/>
    </source>
</evidence>
<evidence type="ECO:0000256" key="1">
    <source>
        <dbReference type="ARBA" id="ARBA00006284"/>
    </source>
</evidence>
<name>A0A1G6RBF6_9MICO</name>
<dbReference type="Pfam" id="PF02595">
    <property type="entry name" value="Gly_kinase"/>
    <property type="match status" value="1"/>
</dbReference>
<dbReference type="InterPro" id="IPR018193">
    <property type="entry name" value="Glyc_kinase_flavodox-like_fold"/>
</dbReference>
<dbReference type="PANTHER" id="PTHR21599">
    <property type="entry name" value="GLYCERATE KINASE"/>
    <property type="match status" value="1"/>
</dbReference>
<protein>
    <submittedName>
        <fullName evidence="4">Glycerate kinase</fullName>
    </submittedName>
</protein>
<evidence type="ECO:0000256" key="2">
    <source>
        <dbReference type="ARBA" id="ARBA00022679"/>
    </source>
</evidence>
<dbReference type="Proteomes" id="UP000199039">
    <property type="component" value="Unassembled WGS sequence"/>
</dbReference>
<evidence type="ECO:0000313" key="5">
    <source>
        <dbReference type="Proteomes" id="UP000199039"/>
    </source>
</evidence>
<reference evidence="4 5" key="1">
    <citation type="submission" date="2016-09" db="EMBL/GenBank/DDBJ databases">
        <authorList>
            <person name="Capua I."/>
            <person name="De Benedictis P."/>
            <person name="Joannis T."/>
            <person name="Lombin L.H."/>
            <person name="Cattoli G."/>
        </authorList>
    </citation>
    <scope>NUCLEOTIDE SEQUENCE [LARGE SCALE GENOMIC DNA]</scope>
    <source>
        <strain evidence="4 5">ISLP-3</strain>
    </source>
</reference>
<dbReference type="EMBL" id="FMYH01000005">
    <property type="protein sequence ID" value="SDD01415.1"/>
    <property type="molecule type" value="Genomic_DNA"/>
</dbReference>
<dbReference type="Gene3D" id="3.40.50.10350">
    <property type="entry name" value="Glycerate kinase, domain 1"/>
    <property type="match status" value="1"/>
</dbReference>
<dbReference type="AlphaFoldDB" id="A0A1G6RBF6"/>
<comment type="similarity">
    <text evidence="1">Belongs to the glycerate kinase type-1 family.</text>
</comment>
<sequence length="402" mass="39718">MHVLIAPDRFAGADTDSTDSTTSTDFTGADGTRRIGAALVAGWLRGATHDTVDLCPLSDGGPGFAGLLAQACGWAPPDADGVLGVAGARTAYIDSAVALAASSQDGSAPVAAQIERAIAAGATRIVVGLGTPTDLPGLPDAGAGLLAALGVRGLGARGLGGEAPRPDGLGEVLDRLRGIDLVAATATDIPLLGLHGASAGAADAGASTREAAQQREREIGRVADALWQARERARAASPSAGLLALAPAQAVMVTPRARDLTALPGAGAGGGLGFALALLGARLLPGATVYAQVVGLTARAQSADLVITAREDLDGASFHGSGVEQAALAASGYGIACVALAERSMMNRRELAAVGLSASYPLRPDGAGSQRAESVEARAGAVAERVARSWSPSWSGAAPGPS</sequence>
<dbReference type="GO" id="GO:0008887">
    <property type="term" value="F:glycerate kinase activity"/>
    <property type="evidence" value="ECO:0007669"/>
    <property type="project" value="InterPro"/>
</dbReference>
<dbReference type="STRING" id="1814289.SAMN05216410_2638"/>
<keyword evidence="5" id="KW-1185">Reference proteome</keyword>
<proteinExistence type="inferred from homology"/>
<dbReference type="OrthoDB" id="9774290at2"/>
<gene>
    <name evidence="4" type="ORF">SAMN05216410_2638</name>
</gene>
<evidence type="ECO:0000313" key="4">
    <source>
        <dbReference type="EMBL" id="SDD01415.1"/>
    </source>
</evidence>
<keyword evidence="2" id="KW-0808">Transferase</keyword>
<dbReference type="InterPro" id="IPR004381">
    <property type="entry name" value="Glycerate_kinase"/>
</dbReference>
<dbReference type="SUPFAM" id="SSF110738">
    <property type="entry name" value="Glycerate kinase I"/>
    <property type="match status" value="1"/>
</dbReference>
<dbReference type="InterPro" id="IPR018197">
    <property type="entry name" value="Glycerate_kinase_RE-like"/>
</dbReference>
<organism evidence="4 5">
    <name type="scientific">Sanguibacter gelidistatuariae</name>
    <dbReference type="NCBI Taxonomy" id="1814289"/>
    <lineage>
        <taxon>Bacteria</taxon>
        <taxon>Bacillati</taxon>
        <taxon>Actinomycetota</taxon>
        <taxon>Actinomycetes</taxon>
        <taxon>Micrococcales</taxon>
        <taxon>Sanguibacteraceae</taxon>
        <taxon>Sanguibacter</taxon>
    </lineage>
</organism>